<dbReference type="Proteomes" id="UP000299102">
    <property type="component" value="Unassembled WGS sequence"/>
</dbReference>
<protein>
    <submittedName>
        <fullName evidence="1">Uncharacterized protein</fullName>
    </submittedName>
</protein>
<proteinExistence type="predicted"/>
<keyword evidence="2" id="KW-1185">Reference proteome</keyword>
<dbReference type="AlphaFoldDB" id="A0A4C1T847"/>
<sequence>MNSFICISTDYALNHDPVLDSDLDPAVDANHVQGENEQASHKIRCSPPPIDTGNLRGGSSACRSLINPKKPLRESHSCDLIEMEAVRPERRLNRCRGVQDRHLAVDTIVGVKVIFLRIVTENTSCAPSCYISPDAARSSARPHLAGSSERGQAGALSSCVLKKSYSLQRIGAVADFCFGALSGQYLYLYKCCTDGLSAMQPRAPTAPILLVHDRWSMTYTRRRVELVGTEIEIENGTMIKTECGTEIRIKRSTTTIIETRNEITIGSH</sequence>
<reference evidence="1 2" key="1">
    <citation type="journal article" date="2019" name="Commun. Biol.">
        <title>The bagworm genome reveals a unique fibroin gene that provides high tensile strength.</title>
        <authorList>
            <person name="Kono N."/>
            <person name="Nakamura H."/>
            <person name="Ohtoshi R."/>
            <person name="Tomita M."/>
            <person name="Numata K."/>
            <person name="Arakawa K."/>
        </authorList>
    </citation>
    <scope>NUCLEOTIDE SEQUENCE [LARGE SCALE GENOMIC DNA]</scope>
</reference>
<dbReference type="EMBL" id="BGZK01000037">
    <property type="protein sequence ID" value="GBP09720.1"/>
    <property type="molecule type" value="Genomic_DNA"/>
</dbReference>
<organism evidence="1 2">
    <name type="scientific">Eumeta variegata</name>
    <name type="common">Bagworm moth</name>
    <name type="synonym">Eumeta japonica</name>
    <dbReference type="NCBI Taxonomy" id="151549"/>
    <lineage>
        <taxon>Eukaryota</taxon>
        <taxon>Metazoa</taxon>
        <taxon>Ecdysozoa</taxon>
        <taxon>Arthropoda</taxon>
        <taxon>Hexapoda</taxon>
        <taxon>Insecta</taxon>
        <taxon>Pterygota</taxon>
        <taxon>Neoptera</taxon>
        <taxon>Endopterygota</taxon>
        <taxon>Lepidoptera</taxon>
        <taxon>Glossata</taxon>
        <taxon>Ditrysia</taxon>
        <taxon>Tineoidea</taxon>
        <taxon>Psychidae</taxon>
        <taxon>Oiketicinae</taxon>
        <taxon>Eumeta</taxon>
    </lineage>
</organism>
<accession>A0A4C1T847</accession>
<evidence type="ECO:0000313" key="2">
    <source>
        <dbReference type="Proteomes" id="UP000299102"/>
    </source>
</evidence>
<comment type="caution">
    <text evidence="1">The sequence shown here is derived from an EMBL/GenBank/DDBJ whole genome shotgun (WGS) entry which is preliminary data.</text>
</comment>
<evidence type="ECO:0000313" key="1">
    <source>
        <dbReference type="EMBL" id="GBP09720.1"/>
    </source>
</evidence>
<name>A0A4C1T847_EUMVA</name>
<gene>
    <name evidence="1" type="ORF">EVAR_81018_1</name>
</gene>